<feature type="transmembrane region" description="Helical" evidence="6">
    <location>
        <begin position="27"/>
        <end position="48"/>
    </location>
</feature>
<dbReference type="Pfam" id="PF03788">
    <property type="entry name" value="LrgA"/>
    <property type="match status" value="1"/>
</dbReference>
<feature type="transmembrane region" description="Helical" evidence="6">
    <location>
        <begin position="60"/>
        <end position="80"/>
    </location>
</feature>
<dbReference type="AlphaFoldDB" id="A0AA41ZGM2"/>
<evidence type="ECO:0000256" key="5">
    <source>
        <dbReference type="ARBA" id="ARBA00023136"/>
    </source>
</evidence>
<gene>
    <name evidence="7" type="ORF">OQ287_04705</name>
</gene>
<keyword evidence="2" id="KW-1003">Cell membrane</keyword>
<evidence type="ECO:0000313" key="8">
    <source>
        <dbReference type="Proteomes" id="UP001165678"/>
    </source>
</evidence>
<evidence type="ECO:0000256" key="6">
    <source>
        <dbReference type="SAM" id="Phobius"/>
    </source>
</evidence>
<dbReference type="InterPro" id="IPR005538">
    <property type="entry name" value="LrgA/CidA"/>
</dbReference>
<reference evidence="7" key="1">
    <citation type="submission" date="2022-11" db="EMBL/GenBank/DDBJ databases">
        <title>Larsenimonas rhizosphaerae sp. nov., isolated from a tidal mudflat.</title>
        <authorList>
            <person name="Lee S.D."/>
            <person name="Kim I.S."/>
        </authorList>
    </citation>
    <scope>NUCLEOTIDE SEQUENCE</scope>
    <source>
        <strain evidence="7">GH2-1</strain>
    </source>
</reference>
<dbReference type="PANTHER" id="PTHR33931">
    <property type="entry name" value="HOLIN-LIKE PROTEIN CIDA-RELATED"/>
    <property type="match status" value="1"/>
</dbReference>
<dbReference type="Proteomes" id="UP001165678">
    <property type="component" value="Unassembled WGS sequence"/>
</dbReference>
<feature type="transmembrane region" description="Helical" evidence="6">
    <location>
        <begin position="86"/>
        <end position="110"/>
    </location>
</feature>
<dbReference type="RefSeq" id="WP_250937155.1">
    <property type="nucleotide sequence ID" value="NZ_JAMLJK010000001.1"/>
</dbReference>
<dbReference type="GO" id="GO:0005886">
    <property type="term" value="C:plasma membrane"/>
    <property type="evidence" value="ECO:0007669"/>
    <property type="project" value="UniProtKB-SubCell"/>
</dbReference>
<evidence type="ECO:0000313" key="7">
    <source>
        <dbReference type="EMBL" id="MCX2523533.1"/>
    </source>
</evidence>
<evidence type="ECO:0000256" key="1">
    <source>
        <dbReference type="ARBA" id="ARBA00004651"/>
    </source>
</evidence>
<proteinExistence type="predicted"/>
<evidence type="ECO:0000256" key="3">
    <source>
        <dbReference type="ARBA" id="ARBA00022692"/>
    </source>
</evidence>
<accession>A0AA41ZGM2</accession>
<organism evidence="7 8">
    <name type="scientific">Larsenimonas rhizosphaerae</name>
    <dbReference type="NCBI Taxonomy" id="2944682"/>
    <lineage>
        <taxon>Bacteria</taxon>
        <taxon>Pseudomonadati</taxon>
        <taxon>Pseudomonadota</taxon>
        <taxon>Gammaproteobacteria</taxon>
        <taxon>Oceanospirillales</taxon>
        <taxon>Halomonadaceae</taxon>
        <taxon>Larsenimonas</taxon>
    </lineage>
</organism>
<sequence length="124" mass="13373">MPLLFGFSGLLVCQFLGELLVKTTHLPVPGPVAGMVIMLVALMIIGRVPDSVRLASEGLLKYLTLLYVPAGVGVMVHFGLIGNNFAAIAATLVVSTIVTQLATLYCLAWMKRRNGQQFQQEEEA</sequence>
<name>A0AA41ZGM2_9GAMM</name>
<comment type="subcellular location">
    <subcellularLocation>
        <location evidence="1">Cell membrane</location>
        <topology evidence="1">Multi-pass membrane protein</topology>
    </subcellularLocation>
</comment>
<evidence type="ECO:0000256" key="2">
    <source>
        <dbReference type="ARBA" id="ARBA00022475"/>
    </source>
</evidence>
<evidence type="ECO:0000256" key="4">
    <source>
        <dbReference type="ARBA" id="ARBA00022989"/>
    </source>
</evidence>
<comment type="caution">
    <text evidence="7">The sequence shown here is derived from an EMBL/GenBank/DDBJ whole genome shotgun (WGS) entry which is preliminary data.</text>
</comment>
<keyword evidence="3 6" id="KW-0812">Transmembrane</keyword>
<dbReference type="EMBL" id="JAPIVE010000001">
    <property type="protein sequence ID" value="MCX2523533.1"/>
    <property type="molecule type" value="Genomic_DNA"/>
</dbReference>
<protein>
    <submittedName>
        <fullName evidence="7">CidA/LrgA family protein</fullName>
    </submittedName>
</protein>
<dbReference type="PANTHER" id="PTHR33931:SF2">
    <property type="entry name" value="HOLIN-LIKE PROTEIN CIDA"/>
    <property type="match status" value="1"/>
</dbReference>
<keyword evidence="5 6" id="KW-0472">Membrane</keyword>
<keyword evidence="4 6" id="KW-1133">Transmembrane helix</keyword>
<keyword evidence="8" id="KW-1185">Reference proteome</keyword>